<protein>
    <submittedName>
        <fullName evidence="7">Protein nrt1/ ptr family 5.5</fullName>
    </submittedName>
</protein>
<accession>A0AAW0LEP0</accession>
<evidence type="ECO:0000256" key="6">
    <source>
        <dbReference type="SAM" id="Phobius"/>
    </source>
</evidence>
<evidence type="ECO:0000313" key="8">
    <source>
        <dbReference type="Proteomes" id="UP000237347"/>
    </source>
</evidence>
<proteinExistence type="inferred from homology"/>
<comment type="caution">
    <text evidence="7">The sequence shown here is derived from an EMBL/GenBank/DDBJ whole genome shotgun (WGS) entry which is preliminary data.</text>
</comment>
<dbReference type="Proteomes" id="UP000237347">
    <property type="component" value="Unassembled WGS sequence"/>
</dbReference>
<comment type="subcellular location">
    <subcellularLocation>
        <location evidence="1">Membrane</location>
        <topology evidence="1">Multi-pass membrane protein</topology>
    </subcellularLocation>
</comment>
<sequence length="297" mass="33399">MAECGLVLSHIMADISAVTTLQFSYLMHNWENQHLPKAAAVINNQNGLTSVLAIIVAYVADTCTGLFNMIFFSTVSHIVGLALYWISARFPSPNTNIGLFYATALAVALGRSSRVPVLKAFLAVQFRRENPNSTAACFASIISFAISNFPWATRFLISTRVMGANLLLFLSGFAFYHHERPTMTGSPLGIYFRVFRAAISKRQLNYPNIPTQYNWKDLASNQHYTNHTRQILLLPKCQFFRWLDKAALIEETSSISQEEQENLGRLCTVKQVKDVKHHLKLIPMWATLFAFGMVKLG</sequence>
<dbReference type="GO" id="GO:0016020">
    <property type="term" value="C:membrane"/>
    <property type="evidence" value="ECO:0007669"/>
    <property type="project" value="UniProtKB-SubCell"/>
</dbReference>
<dbReference type="InterPro" id="IPR000109">
    <property type="entry name" value="POT_fam"/>
</dbReference>
<evidence type="ECO:0000256" key="1">
    <source>
        <dbReference type="ARBA" id="ARBA00004141"/>
    </source>
</evidence>
<feature type="transmembrane region" description="Helical" evidence="6">
    <location>
        <begin position="98"/>
        <end position="122"/>
    </location>
</feature>
<feature type="transmembrane region" description="Helical" evidence="6">
    <location>
        <begin position="41"/>
        <end position="59"/>
    </location>
</feature>
<feature type="transmembrane region" description="Helical" evidence="6">
    <location>
        <begin position="66"/>
        <end position="86"/>
    </location>
</feature>
<dbReference type="AlphaFoldDB" id="A0AAW0LEP0"/>
<dbReference type="EMBL" id="PKMF04000110">
    <property type="protein sequence ID" value="KAK7849670.1"/>
    <property type="molecule type" value="Genomic_DNA"/>
</dbReference>
<evidence type="ECO:0000256" key="3">
    <source>
        <dbReference type="ARBA" id="ARBA00022692"/>
    </source>
</evidence>
<organism evidence="7 8">
    <name type="scientific">Quercus suber</name>
    <name type="common">Cork oak</name>
    <dbReference type="NCBI Taxonomy" id="58331"/>
    <lineage>
        <taxon>Eukaryota</taxon>
        <taxon>Viridiplantae</taxon>
        <taxon>Streptophyta</taxon>
        <taxon>Embryophyta</taxon>
        <taxon>Tracheophyta</taxon>
        <taxon>Spermatophyta</taxon>
        <taxon>Magnoliopsida</taxon>
        <taxon>eudicotyledons</taxon>
        <taxon>Gunneridae</taxon>
        <taxon>Pentapetalae</taxon>
        <taxon>rosids</taxon>
        <taxon>fabids</taxon>
        <taxon>Fagales</taxon>
        <taxon>Fagaceae</taxon>
        <taxon>Quercus</taxon>
    </lineage>
</organism>
<evidence type="ECO:0000256" key="5">
    <source>
        <dbReference type="ARBA" id="ARBA00023136"/>
    </source>
</evidence>
<reference evidence="7 8" key="1">
    <citation type="journal article" date="2018" name="Sci. Data">
        <title>The draft genome sequence of cork oak.</title>
        <authorList>
            <person name="Ramos A.M."/>
            <person name="Usie A."/>
            <person name="Barbosa P."/>
            <person name="Barros P.M."/>
            <person name="Capote T."/>
            <person name="Chaves I."/>
            <person name="Simoes F."/>
            <person name="Abreu I."/>
            <person name="Carrasquinho I."/>
            <person name="Faro C."/>
            <person name="Guimaraes J.B."/>
            <person name="Mendonca D."/>
            <person name="Nobrega F."/>
            <person name="Rodrigues L."/>
            <person name="Saibo N.J.M."/>
            <person name="Varela M.C."/>
            <person name="Egas C."/>
            <person name="Matos J."/>
            <person name="Miguel C.M."/>
            <person name="Oliveira M.M."/>
            <person name="Ricardo C.P."/>
            <person name="Goncalves S."/>
        </authorList>
    </citation>
    <scope>NUCLEOTIDE SEQUENCE [LARGE SCALE GENOMIC DNA]</scope>
    <source>
        <strain evidence="8">cv. HL8</strain>
    </source>
</reference>
<evidence type="ECO:0000313" key="7">
    <source>
        <dbReference type="EMBL" id="KAK7849670.1"/>
    </source>
</evidence>
<comment type="similarity">
    <text evidence="2">Belongs to the major facilitator superfamily. Proton-dependent oligopeptide transporter (POT/PTR) (TC 2.A.17) family.</text>
</comment>
<evidence type="ECO:0000256" key="4">
    <source>
        <dbReference type="ARBA" id="ARBA00022989"/>
    </source>
</evidence>
<dbReference type="InterPro" id="IPR036259">
    <property type="entry name" value="MFS_trans_sf"/>
</dbReference>
<dbReference type="Gene3D" id="1.20.1250.20">
    <property type="entry name" value="MFS general substrate transporter like domains"/>
    <property type="match status" value="1"/>
</dbReference>
<keyword evidence="3 6" id="KW-0812">Transmembrane</keyword>
<dbReference type="Pfam" id="PF00854">
    <property type="entry name" value="PTR2"/>
    <property type="match status" value="1"/>
</dbReference>
<dbReference type="SUPFAM" id="SSF103473">
    <property type="entry name" value="MFS general substrate transporter"/>
    <property type="match status" value="1"/>
</dbReference>
<gene>
    <name evidence="7" type="primary">NPF5.5_0</name>
    <name evidence="7" type="ORF">CFP56_002522</name>
</gene>
<keyword evidence="4 6" id="KW-1133">Transmembrane helix</keyword>
<dbReference type="PANTHER" id="PTHR11654">
    <property type="entry name" value="OLIGOPEPTIDE TRANSPORTER-RELATED"/>
    <property type="match status" value="1"/>
</dbReference>
<evidence type="ECO:0000256" key="2">
    <source>
        <dbReference type="ARBA" id="ARBA00005982"/>
    </source>
</evidence>
<keyword evidence="5 6" id="KW-0472">Membrane</keyword>
<feature type="transmembrane region" description="Helical" evidence="6">
    <location>
        <begin position="134"/>
        <end position="151"/>
    </location>
</feature>
<name>A0AAW0LEP0_QUESU</name>
<dbReference type="GO" id="GO:0022857">
    <property type="term" value="F:transmembrane transporter activity"/>
    <property type="evidence" value="ECO:0007669"/>
    <property type="project" value="InterPro"/>
</dbReference>
<keyword evidence="8" id="KW-1185">Reference proteome</keyword>